<evidence type="ECO:0000313" key="2">
    <source>
        <dbReference type="Proteomes" id="UP000584824"/>
    </source>
</evidence>
<gene>
    <name evidence="1" type="ORF">GGQ66_002105</name>
</gene>
<accession>A0A7W6K3V4</accession>
<protein>
    <submittedName>
        <fullName evidence="1">Uncharacterized protein</fullName>
    </submittedName>
</protein>
<sequence>MNRQIDSTASVQLPALSTKLVNLEDILGEARSFTQAVFLAAAGLGSSSNTCALQVLAEQINARLEQARCVVDEIRENAQ</sequence>
<evidence type="ECO:0000313" key="1">
    <source>
        <dbReference type="EMBL" id="MBB4103547.1"/>
    </source>
</evidence>
<dbReference type="AlphaFoldDB" id="A0A7W6K3V4"/>
<reference evidence="1 2" key="1">
    <citation type="submission" date="2020-08" db="EMBL/GenBank/DDBJ databases">
        <title>Genomic Encyclopedia of Type Strains, Phase IV (KMG-IV): sequencing the most valuable type-strain genomes for metagenomic binning, comparative biology and taxonomic classification.</title>
        <authorList>
            <person name="Goeker M."/>
        </authorList>
    </citation>
    <scope>NUCLEOTIDE SEQUENCE [LARGE SCALE GENOMIC DNA]</scope>
    <source>
        <strain evidence="1 2">DSM 26385</strain>
    </source>
</reference>
<keyword evidence="2" id="KW-1185">Reference proteome</keyword>
<proteinExistence type="predicted"/>
<organism evidence="1 2">
    <name type="scientific">Allorhizobium borbori</name>
    <dbReference type="NCBI Taxonomy" id="485907"/>
    <lineage>
        <taxon>Bacteria</taxon>
        <taxon>Pseudomonadati</taxon>
        <taxon>Pseudomonadota</taxon>
        <taxon>Alphaproteobacteria</taxon>
        <taxon>Hyphomicrobiales</taxon>
        <taxon>Rhizobiaceae</taxon>
        <taxon>Rhizobium/Agrobacterium group</taxon>
        <taxon>Allorhizobium</taxon>
    </lineage>
</organism>
<dbReference type="EMBL" id="JACIDU010000007">
    <property type="protein sequence ID" value="MBB4103547.1"/>
    <property type="molecule type" value="Genomic_DNA"/>
</dbReference>
<comment type="caution">
    <text evidence="1">The sequence shown here is derived from an EMBL/GenBank/DDBJ whole genome shotgun (WGS) entry which is preliminary data.</text>
</comment>
<dbReference type="Proteomes" id="UP000584824">
    <property type="component" value="Unassembled WGS sequence"/>
</dbReference>
<dbReference type="RefSeq" id="WP_183792180.1">
    <property type="nucleotide sequence ID" value="NZ_JACIDU010000007.1"/>
</dbReference>
<name>A0A7W6K3V4_9HYPH</name>